<evidence type="ECO:0000256" key="5">
    <source>
        <dbReference type="ARBA" id="ARBA00022989"/>
    </source>
</evidence>
<comment type="subcellular location">
    <subcellularLocation>
        <location evidence="1">Membrane</location>
        <topology evidence="1">Multi-pass membrane protein</topology>
    </subcellularLocation>
</comment>
<evidence type="ECO:0000313" key="8">
    <source>
        <dbReference type="EMBL" id="KNC74520.1"/>
    </source>
</evidence>
<evidence type="ECO:0000256" key="4">
    <source>
        <dbReference type="ARBA" id="ARBA00022729"/>
    </source>
</evidence>
<dbReference type="PANTHER" id="PTHR10766">
    <property type="entry name" value="TRANSMEMBRANE 9 SUPERFAMILY PROTEIN"/>
    <property type="match status" value="1"/>
</dbReference>
<name>A0A0L0FCM9_9EUKA</name>
<feature type="transmembrane region" description="Helical" evidence="7">
    <location>
        <begin position="36"/>
        <end position="56"/>
    </location>
</feature>
<keyword evidence="9" id="KW-1185">Reference proteome</keyword>
<feature type="transmembrane region" description="Helical" evidence="7">
    <location>
        <begin position="301"/>
        <end position="327"/>
    </location>
</feature>
<dbReference type="AlphaFoldDB" id="A0A0L0FCM9"/>
<proteinExistence type="inferred from homology"/>
<dbReference type="STRING" id="667725.A0A0L0FCM9"/>
<dbReference type="Proteomes" id="UP000054560">
    <property type="component" value="Unassembled WGS sequence"/>
</dbReference>
<dbReference type="GO" id="GO:0016020">
    <property type="term" value="C:membrane"/>
    <property type="evidence" value="ECO:0007669"/>
    <property type="project" value="UniProtKB-SubCell"/>
</dbReference>
<sequence length="334" mass="37599">MRRLSRAYFYPLLHITGALANTRVLPHRRGQTLSTIIFIFAGTSVVGGFIGGALYLQFGGQSWIRQMLVQTCFFPGVVCAVNLYINFVAITYNSSRAIPAGTVSQRVRPIFPISHVLYSPSLTHSSRVVKTSDSHPHVPVLTASYPLQVKICAIVIFMILPLTLGGAILGRNTTGVIGWPCRVNPVPRPIPENQLTEPHRYTGDTNVRRCHSVRMDMHSAEIYGYTEALIHTPSTTKLQLRLTTPYCPLPACFTYPLPTSQWYMDPVVISLIGGVLPFGSIFIEMYFVFTSFWAYKIYYVYGFMLLVFCILTVVTICVNIVCIYFLLNSEDYRW</sequence>
<dbReference type="GO" id="GO:0072657">
    <property type="term" value="P:protein localization to membrane"/>
    <property type="evidence" value="ECO:0007669"/>
    <property type="project" value="TreeGrafter"/>
</dbReference>
<accession>A0A0L0FCM9</accession>
<dbReference type="OrthoDB" id="1666796at2759"/>
<dbReference type="InterPro" id="IPR004240">
    <property type="entry name" value="EMP70"/>
</dbReference>
<keyword evidence="6 7" id="KW-0472">Membrane</keyword>
<evidence type="ECO:0000256" key="1">
    <source>
        <dbReference type="ARBA" id="ARBA00004141"/>
    </source>
</evidence>
<organism evidence="8 9">
    <name type="scientific">Sphaeroforma arctica JP610</name>
    <dbReference type="NCBI Taxonomy" id="667725"/>
    <lineage>
        <taxon>Eukaryota</taxon>
        <taxon>Ichthyosporea</taxon>
        <taxon>Ichthyophonida</taxon>
        <taxon>Sphaeroforma</taxon>
    </lineage>
</organism>
<dbReference type="PANTHER" id="PTHR10766:SF41">
    <property type="entry name" value="TRANSMEMBRANE 9 SUPERFAMILY MEMBER 3"/>
    <property type="match status" value="1"/>
</dbReference>
<protein>
    <recommendedName>
        <fullName evidence="7">Transmembrane 9 superfamily member</fullName>
    </recommendedName>
</protein>
<dbReference type="EMBL" id="KQ244331">
    <property type="protein sequence ID" value="KNC74520.1"/>
    <property type="molecule type" value="Genomic_DNA"/>
</dbReference>
<comment type="caution">
    <text evidence="7">Lacks conserved residue(s) required for the propagation of feature annotation.</text>
</comment>
<feature type="transmembrane region" description="Helical" evidence="7">
    <location>
        <begin position="267"/>
        <end position="289"/>
    </location>
</feature>
<evidence type="ECO:0000256" key="2">
    <source>
        <dbReference type="ARBA" id="ARBA00005227"/>
    </source>
</evidence>
<dbReference type="Pfam" id="PF02990">
    <property type="entry name" value="EMP70"/>
    <property type="match status" value="2"/>
</dbReference>
<evidence type="ECO:0000256" key="3">
    <source>
        <dbReference type="ARBA" id="ARBA00022692"/>
    </source>
</evidence>
<gene>
    <name evidence="8" type="ORF">SARC_12938</name>
</gene>
<dbReference type="RefSeq" id="XP_014148422.1">
    <property type="nucleotide sequence ID" value="XM_014292947.1"/>
</dbReference>
<feature type="transmembrane region" description="Helical" evidence="7">
    <location>
        <begin position="68"/>
        <end position="92"/>
    </location>
</feature>
<comment type="similarity">
    <text evidence="2 7">Belongs to the nonaspanin (TM9SF) (TC 9.A.2) family.</text>
</comment>
<keyword evidence="4" id="KW-0732">Signal</keyword>
<evidence type="ECO:0000256" key="6">
    <source>
        <dbReference type="ARBA" id="ARBA00023136"/>
    </source>
</evidence>
<evidence type="ECO:0000256" key="7">
    <source>
        <dbReference type="RuleBase" id="RU363079"/>
    </source>
</evidence>
<feature type="transmembrane region" description="Helical" evidence="7">
    <location>
        <begin position="147"/>
        <end position="169"/>
    </location>
</feature>
<keyword evidence="5 7" id="KW-1133">Transmembrane helix</keyword>
<reference evidence="8 9" key="1">
    <citation type="submission" date="2011-02" db="EMBL/GenBank/DDBJ databases">
        <title>The Genome Sequence of Sphaeroforma arctica JP610.</title>
        <authorList>
            <consortium name="The Broad Institute Genome Sequencing Platform"/>
            <person name="Russ C."/>
            <person name="Cuomo C."/>
            <person name="Young S.K."/>
            <person name="Zeng Q."/>
            <person name="Gargeya S."/>
            <person name="Alvarado L."/>
            <person name="Berlin A."/>
            <person name="Chapman S.B."/>
            <person name="Chen Z."/>
            <person name="Freedman E."/>
            <person name="Gellesch M."/>
            <person name="Goldberg J."/>
            <person name="Griggs A."/>
            <person name="Gujja S."/>
            <person name="Heilman E."/>
            <person name="Heiman D."/>
            <person name="Howarth C."/>
            <person name="Mehta T."/>
            <person name="Neiman D."/>
            <person name="Pearson M."/>
            <person name="Roberts A."/>
            <person name="Saif S."/>
            <person name="Shea T."/>
            <person name="Shenoy N."/>
            <person name="Sisk P."/>
            <person name="Stolte C."/>
            <person name="Sykes S."/>
            <person name="White J."/>
            <person name="Yandava C."/>
            <person name="Burger G."/>
            <person name="Gray M.W."/>
            <person name="Holland P.W.H."/>
            <person name="King N."/>
            <person name="Lang F.B.F."/>
            <person name="Roger A.J."/>
            <person name="Ruiz-Trillo I."/>
            <person name="Haas B."/>
            <person name="Nusbaum C."/>
            <person name="Birren B."/>
        </authorList>
    </citation>
    <scope>NUCLEOTIDE SEQUENCE [LARGE SCALE GENOMIC DNA]</scope>
    <source>
        <strain evidence="8 9">JP610</strain>
    </source>
</reference>
<keyword evidence="3 7" id="KW-0812">Transmembrane</keyword>
<evidence type="ECO:0000313" key="9">
    <source>
        <dbReference type="Proteomes" id="UP000054560"/>
    </source>
</evidence>
<dbReference type="eggNOG" id="KOG1277">
    <property type="taxonomic scope" value="Eukaryota"/>
</dbReference>
<dbReference type="GeneID" id="25913442"/>